<dbReference type="InterPro" id="IPR026784">
    <property type="entry name" value="Coact_PPARg"/>
</dbReference>
<dbReference type="Gene3D" id="3.40.50.1010">
    <property type="entry name" value="5'-nuclease"/>
    <property type="match status" value="1"/>
</dbReference>
<dbReference type="EMBL" id="HBUE01004232">
    <property type="protein sequence ID" value="CAG6445093.1"/>
    <property type="molecule type" value="Transcribed_RNA"/>
</dbReference>
<dbReference type="EMBL" id="HBUE01289280">
    <property type="protein sequence ID" value="CAG6573353.1"/>
    <property type="molecule type" value="Transcribed_RNA"/>
</dbReference>
<accession>A0A8D8NQK7</accession>
<dbReference type="GO" id="GO:0005634">
    <property type="term" value="C:nucleus"/>
    <property type="evidence" value="ECO:0007669"/>
    <property type="project" value="TreeGrafter"/>
</dbReference>
<dbReference type="PANTHER" id="PTHR15976:SF16">
    <property type="entry name" value="ASTEROID DOMAIN-CONTAINING PROTEIN"/>
    <property type="match status" value="1"/>
</dbReference>
<organism evidence="2">
    <name type="scientific">Culex pipiens</name>
    <name type="common">House mosquito</name>
    <dbReference type="NCBI Taxonomy" id="7175"/>
    <lineage>
        <taxon>Eukaryota</taxon>
        <taxon>Metazoa</taxon>
        <taxon>Ecdysozoa</taxon>
        <taxon>Arthropoda</taxon>
        <taxon>Hexapoda</taxon>
        <taxon>Insecta</taxon>
        <taxon>Pterygota</taxon>
        <taxon>Neoptera</taxon>
        <taxon>Endopterygota</taxon>
        <taxon>Diptera</taxon>
        <taxon>Nematocera</taxon>
        <taxon>Culicoidea</taxon>
        <taxon>Culicidae</taxon>
        <taxon>Culicinae</taxon>
        <taxon>Culicini</taxon>
        <taxon>Culex</taxon>
        <taxon>Culex</taxon>
    </lineage>
</organism>
<evidence type="ECO:0000313" key="2">
    <source>
        <dbReference type="EMBL" id="CAG6573353.1"/>
    </source>
</evidence>
<evidence type="ECO:0000256" key="1">
    <source>
        <dbReference type="ARBA" id="ARBA00009495"/>
    </source>
</evidence>
<dbReference type="PANTHER" id="PTHR15976">
    <property type="entry name" value="CONSTITUTIVE COACTIVATOR OF PEROXISOME PROLIFERATOR-ACTIVATED RECEPTOR GAMMA"/>
    <property type="match status" value="1"/>
</dbReference>
<dbReference type="SUPFAM" id="SSF88723">
    <property type="entry name" value="PIN domain-like"/>
    <property type="match status" value="1"/>
</dbReference>
<dbReference type="AlphaFoldDB" id="A0A8D8NQK7"/>
<keyword evidence="2" id="KW-0675">Receptor</keyword>
<name>A0A8D8NQK7_CULPI</name>
<proteinExistence type="inferred from homology"/>
<reference evidence="2" key="1">
    <citation type="submission" date="2021-05" db="EMBL/GenBank/DDBJ databases">
        <authorList>
            <person name="Alioto T."/>
            <person name="Alioto T."/>
            <person name="Gomez Garrido J."/>
        </authorList>
    </citation>
    <scope>NUCLEOTIDE SEQUENCE</scope>
</reference>
<dbReference type="EMBL" id="HBUE01183616">
    <property type="protein sequence ID" value="CAG6521755.1"/>
    <property type="molecule type" value="Transcribed_RNA"/>
</dbReference>
<dbReference type="InterPro" id="IPR029060">
    <property type="entry name" value="PIN-like_dom_sf"/>
</dbReference>
<sequence>MGVRGLEKFVRTKVPNGCPVVNIRNEIRNCESDSTPATLVIDFRALFEPLCNPDLGGILCGGRYELVYQLLERFLSRLRQLEATLVFFNDGPVKNSRKLASWAENQNQKYDKELRIIDAVDNGDDVRTLAKRFRWDIPNNTQYPVKILAKRYGEFRVSLTGDMKKEMVAYANSVNALAIVTNNTDLLILGGGWRFWSSKDLNFENLTTREFSRSALRSHLGLEDSGKLALFATLGSSNGFLQSEELESFATRYLVNYETKFYDLADFVKRPHENLLEEIFGAMADEGDLRERFQESLDYYETEYLEQEQPLLEDPTLEFLKNHGKAFLHKMWIGFPIHFAPVFIDFRDDGFGSEYPNLSRKLILREAAVVVYHRRDQPEHTSRKLIHRTSHEEGYAERTYELEFPQHVEPPTLQEMLSTDPETHKNLAATKLKLYCWIISDSLDPRQLDALPPKLMPTVATIYFLVEHQVVEPFEADLLLQVAYEVVFKKYDLINIRYPQYLDGRAFRVAFLYNAISKHVLKALNVVGFNAQEYPVYPQFDGVRFHNLYRKWARGERDLEQIQQWRIYENAF</sequence>
<comment type="similarity">
    <text evidence="1">Belongs to the constitutive coactivator of PPAR-gamma family.</text>
</comment>
<protein>
    <submittedName>
        <fullName evidence="2">Constitutive coactivator of peroxisome proliferator-activated receptor gamma</fullName>
    </submittedName>
</protein>